<evidence type="ECO:0000256" key="1">
    <source>
        <dbReference type="SAM" id="MobiDB-lite"/>
    </source>
</evidence>
<accession>A0A8C6DXQ9</accession>
<dbReference type="Ensembl" id="ENSMMST00000025257.1">
    <property type="protein sequence ID" value="ENSMMSP00000022807.1"/>
    <property type="gene ID" value="ENSMMSG00000017235.1"/>
</dbReference>
<name>A0A8C6DXQ9_MOSMO</name>
<evidence type="ECO:0000313" key="2">
    <source>
        <dbReference type="Ensembl" id="ENSMMSP00000022807.1"/>
    </source>
</evidence>
<sequence length="123" mass="13931">MRNSYNKFYLSTPDRPKVLNRILISKPHSPSNCSCANPNTLKLHRSYSPYNRPRTNFLNIILPCKLKLRTSPQPNNNPSTRPTNHPSSNSCLMTTSQSREPSSASYHQPNWGTICSSSLLLMI</sequence>
<protein>
    <submittedName>
        <fullName evidence="2">Uncharacterized protein</fullName>
    </submittedName>
</protein>
<dbReference type="GeneTree" id="ENSGT01150000287662"/>
<evidence type="ECO:0000313" key="3">
    <source>
        <dbReference type="Proteomes" id="UP000694544"/>
    </source>
</evidence>
<organism evidence="2 3">
    <name type="scientific">Moschus moschiferus</name>
    <name type="common">Siberian musk deer</name>
    <name type="synonym">Moschus sibiricus</name>
    <dbReference type="NCBI Taxonomy" id="68415"/>
    <lineage>
        <taxon>Eukaryota</taxon>
        <taxon>Metazoa</taxon>
        <taxon>Chordata</taxon>
        <taxon>Craniata</taxon>
        <taxon>Vertebrata</taxon>
        <taxon>Euteleostomi</taxon>
        <taxon>Mammalia</taxon>
        <taxon>Eutheria</taxon>
        <taxon>Laurasiatheria</taxon>
        <taxon>Artiodactyla</taxon>
        <taxon>Ruminantia</taxon>
        <taxon>Pecora</taxon>
        <taxon>Moschidae</taxon>
        <taxon>Moschus</taxon>
    </lineage>
</organism>
<reference evidence="2" key="1">
    <citation type="submission" date="2025-08" db="UniProtKB">
        <authorList>
            <consortium name="Ensembl"/>
        </authorList>
    </citation>
    <scope>IDENTIFICATION</scope>
</reference>
<feature type="compositionally biased region" description="Polar residues" evidence="1">
    <location>
        <begin position="70"/>
        <end position="107"/>
    </location>
</feature>
<dbReference type="AlphaFoldDB" id="A0A8C6DXQ9"/>
<proteinExistence type="predicted"/>
<dbReference type="Proteomes" id="UP000694544">
    <property type="component" value="Unplaced"/>
</dbReference>
<feature type="region of interest" description="Disordered" evidence="1">
    <location>
        <begin position="69"/>
        <end position="107"/>
    </location>
</feature>
<reference evidence="2" key="2">
    <citation type="submission" date="2025-09" db="UniProtKB">
        <authorList>
            <consortium name="Ensembl"/>
        </authorList>
    </citation>
    <scope>IDENTIFICATION</scope>
</reference>
<keyword evidence="3" id="KW-1185">Reference proteome</keyword>